<feature type="transmembrane region" description="Helical" evidence="6">
    <location>
        <begin position="324"/>
        <end position="344"/>
    </location>
</feature>
<dbReference type="Pfam" id="PF13520">
    <property type="entry name" value="AA_permease_2"/>
    <property type="match status" value="1"/>
</dbReference>
<dbReference type="InterPro" id="IPR050367">
    <property type="entry name" value="APC_superfamily"/>
</dbReference>
<dbReference type="InterPro" id="IPR002293">
    <property type="entry name" value="AA/rel_permease1"/>
</dbReference>
<keyword evidence="5 6" id="KW-0472">Membrane</keyword>
<dbReference type="EMBL" id="BNAR01000006">
    <property type="protein sequence ID" value="GHH43591.1"/>
    <property type="molecule type" value="Genomic_DNA"/>
</dbReference>
<dbReference type="PANTHER" id="PTHR42770:SF7">
    <property type="entry name" value="MEMBRANE PROTEIN"/>
    <property type="match status" value="1"/>
</dbReference>
<feature type="transmembrane region" description="Helical" evidence="6">
    <location>
        <begin position="118"/>
        <end position="137"/>
    </location>
</feature>
<dbReference type="Proteomes" id="UP000605568">
    <property type="component" value="Unassembled WGS sequence"/>
</dbReference>
<name>A0ABQ3MQG9_9PSEU</name>
<evidence type="ECO:0000313" key="7">
    <source>
        <dbReference type="EMBL" id="GHH43591.1"/>
    </source>
</evidence>
<dbReference type="Gene3D" id="1.20.1740.10">
    <property type="entry name" value="Amino acid/polyamine transporter I"/>
    <property type="match status" value="1"/>
</dbReference>
<accession>A0ABQ3MQG9</accession>
<evidence type="ECO:0000256" key="6">
    <source>
        <dbReference type="SAM" id="Phobius"/>
    </source>
</evidence>
<evidence type="ECO:0000256" key="1">
    <source>
        <dbReference type="ARBA" id="ARBA00004651"/>
    </source>
</evidence>
<evidence type="ECO:0000256" key="5">
    <source>
        <dbReference type="ARBA" id="ARBA00023136"/>
    </source>
</evidence>
<evidence type="ECO:0000256" key="3">
    <source>
        <dbReference type="ARBA" id="ARBA00022692"/>
    </source>
</evidence>
<keyword evidence="2" id="KW-1003">Cell membrane</keyword>
<keyword evidence="3 6" id="KW-0812">Transmembrane</keyword>
<feature type="transmembrane region" description="Helical" evidence="6">
    <location>
        <begin position="350"/>
        <end position="372"/>
    </location>
</feature>
<feature type="transmembrane region" description="Helical" evidence="6">
    <location>
        <begin position="34"/>
        <end position="53"/>
    </location>
</feature>
<feature type="transmembrane region" description="Helical" evidence="6">
    <location>
        <begin position="90"/>
        <end position="112"/>
    </location>
</feature>
<evidence type="ECO:0000313" key="8">
    <source>
        <dbReference type="Proteomes" id="UP000605568"/>
    </source>
</evidence>
<evidence type="ECO:0000256" key="4">
    <source>
        <dbReference type="ARBA" id="ARBA00022989"/>
    </source>
</evidence>
<feature type="transmembrane region" description="Helical" evidence="6">
    <location>
        <begin position="384"/>
        <end position="409"/>
    </location>
</feature>
<gene>
    <name evidence="7" type="ORF">GCM10017774_41390</name>
</gene>
<dbReference type="RefSeq" id="WP_191299936.1">
    <property type="nucleotide sequence ID" value="NZ_BNAR01000006.1"/>
</dbReference>
<keyword evidence="8" id="KW-1185">Reference proteome</keyword>
<proteinExistence type="predicted"/>
<comment type="subcellular location">
    <subcellularLocation>
        <location evidence="1">Cell membrane</location>
        <topology evidence="1">Multi-pass membrane protein</topology>
    </subcellularLocation>
</comment>
<dbReference type="PIRSF" id="PIRSF006060">
    <property type="entry name" value="AA_transporter"/>
    <property type="match status" value="1"/>
</dbReference>
<protein>
    <submittedName>
        <fullName evidence="7">Amino acid permease</fullName>
    </submittedName>
</protein>
<feature type="transmembrane region" description="Helical" evidence="6">
    <location>
        <begin position="228"/>
        <end position="251"/>
    </location>
</feature>
<reference evidence="8" key="1">
    <citation type="journal article" date="2019" name="Int. J. Syst. Evol. Microbiol.">
        <title>The Global Catalogue of Microorganisms (GCM) 10K type strain sequencing project: providing services to taxonomists for standard genome sequencing and annotation.</title>
        <authorList>
            <consortium name="The Broad Institute Genomics Platform"/>
            <consortium name="The Broad Institute Genome Sequencing Center for Infectious Disease"/>
            <person name="Wu L."/>
            <person name="Ma J."/>
        </authorList>
    </citation>
    <scope>NUCLEOTIDE SEQUENCE [LARGE SCALE GENOMIC DNA]</scope>
    <source>
        <strain evidence="8">CGMCC 4.7367</strain>
    </source>
</reference>
<feature type="transmembrane region" description="Helical" evidence="6">
    <location>
        <begin position="415"/>
        <end position="433"/>
    </location>
</feature>
<dbReference type="PANTHER" id="PTHR42770">
    <property type="entry name" value="AMINO ACID TRANSPORTER-RELATED"/>
    <property type="match status" value="1"/>
</dbReference>
<feature type="transmembrane region" description="Helical" evidence="6">
    <location>
        <begin position="185"/>
        <end position="207"/>
    </location>
</feature>
<feature type="transmembrane region" description="Helical" evidence="6">
    <location>
        <begin position="144"/>
        <end position="165"/>
    </location>
</feature>
<organism evidence="7 8">
    <name type="scientific">Lentzea cavernae</name>
    <dbReference type="NCBI Taxonomy" id="2020703"/>
    <lineage>
        <taxon>Bacteria</taxon>
        <taxon>Bacillati</taxon>
        <taxon>Actinomycetota</taxon>
        <taxon>Actinomycetes</taxon>
        <taxon>Pseudonocardiales</taxon>
        <taxon>Pseudonocardiaceae</taxon>
        <taxon>Lentzea</taxon>
    </lineage>
</organism>
<comment type="caution">
    <text evidence="7">The sequence shown here is derived from an EMBL/GenBank/DDBJ whole genome shotgun (WGS) entry which is preliminary data.</text>
</comment>
<feature type="transmembrane region" description="Helical" evidence="6">
    <location>
        <begin position="278"/>
        <end position="298"/>
    </location>
</feature>
<evidence type="ECO:0000256" key="2">
    <source>
        <dbReference type="ARBA" id="ARBA00022475"/>
    </source>
</evidence>
<sequence length="448" mass="47436">MTASWWTSILVAVGASLMIAVSMAEMAAEIGNASIWVWIATAFVGALQCLLIAELASRFTGRAGGTAQFAYRATANGSPTLGALSSWSYWFAWTPGIAVNLILAATYLKSLFWPSGNVILLAVLIGIALYFVTALGLRLSSMVNAVLAVVALAVVLIVILTPVFHPESFDAARVLPTQLPDDAPTSGWGVVGILLKWTFIATWAAYAAEMASTVCAEIKRPERYMKRVMSISAAIAIAAFTLVPIAMFGLVGVEGLQRDPFAVFAEIGVMTLGPAGEYIVGLGLAAVLVLGAEIFIIGSSRTIHQMAQDGHLPKVFGRTNKRGAPVGSIAFDAVVIIIMLVVFGTKVVSVVAAATFGYLVVFVLLPIAYLTLRRFRRDDDDGFRLGKAFVGVAVALFVFNTVLLVVGGLQWGVDVILVGLGVTLAVIPISYFTRKSRARAVERAGTSS</sequence>
<keyword evidence="4 6" id="KW-1133">Transmembrane helix</keyword>